<comment type="caution">
    <text evidence="1">The sequence shown here is derived from an EMBL/GenBank/DDBJ whole genome shotgun (WGS) entry which is preliminary data.</text>
</comment>
<organism evidence="1 2">
    <name type="scientific">Botrytis paeoniae</name>
    <dbReference type="NCBI Taxonomy" id="278948"/>
    <lineage>
        <taxon>Eukaryota</taxon>
        <taxon>Fungi</taxon>
        <taxon>Dikarya</taxon>
        <taxon>Ascomycota</taxon>
        <taxon>Pezizomycotina</taxon>
        <taxon>Leotiomycetes</taxon>
        <taxon>Helotiales</taxon>
        <taxon>Sclerotiniaceae</taxon>
        <taxon>Botrytis</taxon>
    </lineage>
</organism>
<evidence type="ECO:0000313" key="1">
    <source>
        <dbReference type="EMBL" id="TGO16134.1"/>
    </source>
</evidence>
<reference evidence="1 2" key="1">
    <citation type="submission" date="2017-12" db="EMBL/GenBank/DDBJ databases">
        <title>Comparative genomics of Botrytis spp.</title>
        <authorList>
            <person name="Valero-Jimenez C.A."/>
            <person name="Tapia P."/>
            <person name="Veloso J."/>
            <person name="Silva-Moreno E."/>
            <person name="Staats M."/>
            <person name="Valdes J.H."/>
            <person name="Van Kan J.A.L."/>
        </authorList>
    </citation>
    <scope>NUCLEOTIDE SEQUENCE [LARGE SCALE GENOMIC DNA]</scope>
    <source>
        <strain evidence="1 2">Bp0003</strain>
    </source>
</reference>
<name>A0A4Z1EUL9_9HELO</name>
<sequence>MTNALSIELLLGFSIRRASESTSDRDLMQHNQLVVNSRHSAWLKRRPSSDWPFILKQRITLLLAASDSTQ</sequence>
<dbReference type="AlphaFoldDB" id="A0A4Z1EUL9"/>
<protein>
    <submittedName>
        <fullName evidence="1">Uncharacterized protein</fullName>
    </submittedName>
</protein>
<dbReference type="EMBL" id="PQXI01000514">
    <property type="protein sequence ID" value="TGO16134.1"/>
    <property type="molecule type" value="Genomic_DNA"/>
</dbReference>
<dbReference type="Proteomes" id="UP000297910">
    <property type="component" value="Unassembled WGS sequence"/>
</dbReference>
<gene>
    <name evidence="1" type="ORF">BPAE_0516g00010</name>
</gene>
<accession>A0A4Z1EUL9</accession>
<evidence type="ECO:0000313" key="2">
    <source>
        <dbReference type="Proteomes" id="UP000297910"/>
    </source>
</evidence>
<proteinExistence type="predicted"/>
<keyword evidence="2" id="KW-1185">Reference proteome</keyword>